<keyword evidence="4 7" id="KW-0547">Nucleotide-binding</keyword>
<gene>
    <name evidence="10" type="ORF">V2S66_24350</name>
</gene>
<dbReference type="Gene3D" id="3.30.200.20">
    <property type="entry name" value="Phosphorylase Kinase, domain 1"/>
    <property type="match status" value="1"/>
</dbReference>
<dbReference type="PANTHER" id="PTHR43289">
    <property type="entry name" value="MITOGEN-ACTIVATED PROTEIN KINASE KINASE KINASE 20-RELATED"/>
    <property type="match status" value="1"/>
</dbReference>
<dbReference type="InterPro" id="IPR031636">
    <property type="entry name" value="PknG_TPR"/>
</dbReference>
<feature type="region of interest" description="Disordered" evidence="8">
    <location>
        <begin position="705"/>
        <end position="724"/>
    </location>
</feature>
<feature type="domain" description="Protein kinase" evidence="9">
    <location>
        <begin position="146"/>
        <end position="414"/>
    </location>
</feature>
<dbReference type="InterPro" id="IPR011009">
    <property type="entry name" value="Kinase-like_dom_sf"/>
</dbReference>
<dbReference type="SUPFAM" id="SSF48452">
    <property type="entry name" value="TPR-like"/>
    <property type="match status" value="1"/>
</dbReference>
<reference evidence="10 11" key="1">
    <citation type="submission" date="2023-12" db="EMBL/GenBank/DDBJ databases">
        <title>Streptomyces sp. V4-01.</title>
        <authorList>
            <person name="Somphong A."/>
            <person name="Phongsopitanun W."/>
        </authorList>
    </citation>
    <scope>NUCLEOTIDE SEQUENCE [LARGE SCALE GENOMIC DNA]</scope>
    <source>
        <strain evidence="10 11">V4-01</strain>
    </source>
</reference>
<dbReference type="RefSeq" id="WP_330798409.1">
    <property type="nucleotide sequence ID" value="NZ_JAZEWV010000024.1"/>
</dbReference>
<dbReference type="InterPro" id="IPR031634">
    <property type="entry name" value="PknG_rubred"/>
</dbReference>
<dbReference type="Gene3D" id="1.25.40.10">
    <property type="entry name" value="Tetratricopeptide repeat domain"/>
    <property type="match status" value="1"/>
</dbReference>
<dbReference type="InterPro" id="IPR011990">
    <property type="entry name" value="TPR-like_helical_dom_sf"/>
</dbReference>
<dbReference type="Pfam" id="PF16919">
    <property type="entry name" value="PknG_rubred"/>
    <property type="match status" value="1"/>
</dbReference>
<evidence type="ECO:0000256" key="4">
    <source>
        <dbReference type="ARBA" id="ARBA00022741"/>
    </source>
</evidence>
<evidence type="ECO:0000256" key="5">
    <source>
        <dbReference type="ARBA" id="ARBA00022777"/>
    </source>
</evidence>
<keyword evidence="2" id="KW-0723">Serine/threonine-protein kinase</keyword>
<dbReference type="PROSITE" id="PS50011">
    <property type="entry name" value="PROTEIN_KINASE_DOM"/>
    <property type="match status" value="1"/>
</dbReference>
<dbReference type="Pfam" id="PF00069">
    <property type="entry name" value="Pkinase"/>
    <property type="match status" value="1"/>
</dbReference>
<evidence type="ECO:0000259" key="9">
    <source>
        <dbReference type="PROSITE" id="PS50011"/>
    </source>
</evidence>
<dbReference type="SUPFAM" id="SSF56112">
    <property type="entry name" value="Protein kinase-like (PK-like)"/>
    <property type="match status" value="1"/>
</dbReference>
<evidence type="ECO:0000256" key="1">
    <source>
        <dbReference type="ARBA" id="ARBA00012513"/>
    </source>
</evidence>
<dbReference type="InterPro" id="IPR000719">
    <property type="entry name" value="Prot_kinase_dom"/>
</dbReference>
<feature type="binding site" evidence="7">
    <location>
        <position position="175"/>
    </location>
    <ligand>
        <name>ATP</name>
        <dbReference type="ChEBI" id="CHEBI:30616"/>
    </ligand>
</feature>
<evidence type="ECO:0000313" key="11">
    <source>
        <dbReference type="Proteomes" id="UP001344658"/>
    </source>
</evidence>
<feature type="compositionally biased region" description="Low complexity" evidence="8">
    <location>
        <begin position="38"/>
        <end position="56"/>
    </location>
</feature>
<keyword evidence="11" id="KW-1185">Reference proteome</keyword>
<dbReference type="Proteomes" id="UP001344658">
    <property type="component" value="Unassembled WGS sequence"/>
</dbReference>
<sequence length="724" mass="77454">MNRCDRPDCGRGVIDEQGFCTDCDRRPLGLPAGASRLPAPDGGRPAAGPRQAPQGASVGVANVRPDPWWVLELVEADLAPELPDEPPPDAGPVAEEHRFCANTACGEPVGRGHDGEPGRISGFCANCGDPFDFGRSHADQVIAGRYEVERVLGSGSYGAAYLAHDRNLDTRVVLKALRNRSVAETARTERDALVGLRHDSIVRILSYENEGPHLVLEYIPGTPLSARPGDRLEVLLAHGLRILQALDYLHAKGLLHCDVKPSNIIRFREESTAGARDRVRLIDFGSLRTRDDIRPLVAYTKAYAPPDDAAGRPDPEHLRPTAGFDLFCLGMTLAEVCSRHLRDRTAPGVDSLHLLLDRATDVTAPERRFVSARQFAEQVGGVIRQIVAAPPTGLRVSRASGLFGSVTESLHGGLGAARPFGHWAAAGLTADGLLTLSAPFASPLPEDIAVALPAPLADPEEPVVAERAASGLAACRLALRHGDTDLARLALDDAPLPAGHWLRSWYRGLIALARGDCEAATGQFMAVRRTLPGELVPQFALGLCAELGGDLQVAQSHYDTVFDTAPALGAAGFGLARVHLLAGRRAAAVATAERLAQEFRYEREARIAGVRLRVSVIAGPDLAAPTADDLARARAAVDELDLDGAAAAGLIAEIRYAECVLAHDRRELSEVVREVARYAPTERDHTTVVDLANRLRPALTWRWPGRSGRAGTSRSPERSGALNS</sequence>
<protein>
    <recommendedName>
        <fullName evidence="1">non-specific serine/threonine protein kinase</fullName>
        <ecNumber evidence="1">2.7.11.1</ecNumber>
    </recommendedName>
</protein>
<evidence type="ECO:0000256" key="2">
    <source>
        <dbReference type="ARBA" id="ARBA00022527"/>
    </source>
</evidence>
<dbReference type="Gene3D" id="1.10.510.10">
    <property type="entry name" value="Transferase(Phosphotransferase) domain 1"/>
    <property type="match status" value="1"/>
</dbReference>
<dbReference type="SMART" id="SM00220">
    <property type="entry name" value="S_TKc"/>
    <property type="match status" value="1"/>
</dbReference>
<dbReference type="Pfam" id="PF16918">
    <property type="entry name" value="PknG_TPR"/>
    <property type="match status" value="1"/>
</dbReference>
<evidence type="ECO:0000313" key="10">
    <source>
        <dbReference type="EMBL" id="MEE4545086.1"/>
    </source>
</evidence>
<name>A0ABU7PGX8_9ACTN</name>
<keyword evidence="5" id="KW-0418">Kinase</keyword>
<evidence type="ECO:0000256" key="3">
    <source>
        <dbReference type="ARBA" id="ARBA00022679"/>
    </source>
</evidence>
<dbReference type="PANTHER" id="PTHR43289:SF6">
    <property type="entry name" value="SERINE_THREONINE-PROTEIN KINASE NEKL-3"/>
    <property type="match status" value="1"/>
</dbReference>
<dbReference type="EC" id="2.7.11.1" evidence="1"/>
<evidence type="ECO:0000256" key="8">
    <source>
        <dbReference type="SAM" id="MobiDB-lite"/>
    </source>
</evidence>
<evidence type="ECO:0000256" key="7">
    <source>
        <dbReference type="PROSITE-ProRule" id="PRU10141"/>
    </source>
</evidence>
<feature type="region of interest" description="Disordered" evidence="8">
    <location>
        <begin position="30"/>
        <end position="59"/>
    </location>
</feature>
<dbReference type="EMBL" id="JAZEWV010000024">
    <property type="protein sequence ID" value="MEE4545086.1"/>
    <property type="molecule type" value="Genomic_DNA"/>
</dbReference>
<dbReference type="InterPro" id="IPR017441">
    <property type="entry name" value="Protein_kinase_ATP_BS"/>
</dbReference>
<keyword evidence="3" id="KW-0808">Transferase</keyword>
<keyword evidence="6 7" id="KW-0067">ATP-binding</keyword>
<evidence type="ECO:0000256" key="6">
    <source>
        <dbReference type="ARBA" id="ARBA00022840"/>
    </source>
</evidence>
<comment type="caution">
    <text evidence="10">The sequence shown here is derived from an EMBL/GenBank/DDBJ whole genome shotgun (WGS) entry which is preliminary data.</text>
</comment>
<dbReference type="PROSITE" id="PS00107">
    <property type="entry name" value="PROTEIN_KINASE_ATP"/>
    <property type="match status" value="1"/>
</dbReference>
<proteinExistence type="predicted"/>
<organism evidence="10 11">
    <name type="scientific">Actinacidiphila polyblastidii</name>
    <dbReference type="NCBI Taxonomy" id="3110430"/>
    <lineage>
        <taxon>Bacteria</taxon>
        <taxon>Bacillati</taxon>
        <taxon>Actinomycetota</taxon>
        <taxon>Actinomycetes</taxon>
        <taxon>Kitasatosporales</taxon>
        <taxon>Streptomycetaceae</taxon>
        <taxon>Actinacidiphila</taxon>
    </lineage>
</organism>
<accession>A0ABU7PGX8</accession>